<dbReference type="AlphaFoldDB" id="L2GS18"/>
<dbReference type="HOGENOM" id="CLU_087132_1_1_1"/>
<proteinExistence type="inferred from homology"/>
<dbReference type="GeneID" id="19880273"/>
<keyword evidence="3" id="KW-0539">Nucleus</keyword>
<dbReference type="RefSeq" id="XP_008075419.1">
    <property type="nucleotide sequence ID" value="XM_008077228.1"/>
</dbReference>
<dbReference type="PRINTS" id="PR00322">
    <property type="entry name" value="G10"/>
</dbReference>
<protein>
    <recommendedName>
        <fullName evidence="6">G10 protein</fullName>
    </recommendedName>
</protein>
<dbReference type="VEuPathDB" id="MicrosporidiaDB:VCUG_02411"/>
<sequence>MTKIVKNFPVEYQKIEKDINALNRTNIFQYVHERSRLIYTKYRNGEITSSLYSFLCKNQYVDVPLTIYWQKQGYESLCCILCVYSEDKSKEKVCICRVPQRNLEHEKIVECSVCRCMGCGGY</sequence>
<dbReference type="Proteomes" id="UP000011081">
    <property type="component" value="Unassembled WGS sequence"/>
</dbReference>
<dbReference type="PANTHER" id="PTHR19411:SF0">
    <property type="entry name" value="PROTEIN BUD31 HOMOLOG"/>
    <property type="match status" value="1"/>
</dbReference>
<name>L2GS18_VAVCU</name>
<dbReference type="GO" id="GO:0005681">
    <property type="term" value="C:spliceosomal complex"/>
    <property type="evidence" value="ECO:0007669"/>
    <property type="project" value="TreeGrafter"/>
</dbReference>
<reference evidence="5" key="1">
    <citation type="submission" date="2011-03" db="EMBL/GenBank/DDBJ databases">
        <title>The genome sequence of Vavraia culicis strain floridensis.</title>
        <authorList>
            <consortium name="The Broad Institute Genome Sequencing Platform"/>
            <person name="Cuomo C."/>
            <person name="Becnel J."/>
            <person name="Sanscrainte N."/>
            <person name="Young S.K."/>
            <person name="Zeng Q."/>
            <person name="Gargeya S."/>
            <person name="Fitzgerald M."/>
            <person name="Haas B."/>
            <person name="Abouelleil A."/>
            <person name="Alvarado L."/>
            <person name="Arachchi H.M."/>
            <person name="Berlin A."/>
            <person name="Chapman S.B."/>
            <person name="Gearin G."/>
            <person name="Goldberg J."/>
            <person name="Griggs A."/>
            <person name="Gujja S."/>
            <person name="Hansen M."/>
            <person name="Heiman D."/>
            <person name="Howarth C."/>
            <person name="Larimer J."/>
            <person name="Lui A."/>
            <person name="MacDonald P.J.P."/>
            <person name="McCowen C."/>
            <person name="Montmayeur A."/>
            <person name="Murphy C."/>
            <person name="Neiman D."/>
            <person name="Pearson M."/>
            <person name="Priest M."/>
            <person name="Roberts A."/>
            <person name="Saif S."/>
            <person name="Shea T."/>
            <person name="Sisk P."/>
            <person name="Stolte C."/>
            <person name="Sykes S."/>
            <person name="Wortman J."/>
            <person name="Nusbaum C."/>
            <person name="Birren B."/>
        </authorList>
    </citation>
    <scope>NUCLEOTIDE SEQUENCE [LARGE SCALE GENOMIC DNA]</scope>
    <source>
        <strain evidence="5">floridensis</strain>
    </source>
</reference>
<dbReference type="Pfam" id="PF01125">
    <property type="entry name" value="BUD31"/>
    <property type="match status" value="1"/>
</dbReference>
<dbReference type="FunCoup" id="L2GS18">
    <property type="interactions" value="212"/>
</dbReference>
<keyword evidence="5" id="KW-1185">Reference proteome</keyword>
<dbReference type="InParanoid" id="L2GS18"/>
<evidence type="ECO:0000313" key="4">
    <source>
        <dbReference type="EMBL" id="ELA46103.1"/>
    </source>
</evidence>
<gene>
    <name evidence="4" type="ORF">VCUG_02411</name>
</gene>
<evidence type="ECO:0000256" key="2">
    <source>
        <dbReference type="ARBA" id="ARBA00005287"/>
    </source>
</evidence>
<evidence type="ECO:0000313" key="5">
    <source>
        <dbReference type="Proteomes" id="UP000011081"/>
    </source>
</evidence>
<dbReference type="OrthoDB" id="277109at2759"/>
<dbReference type="GO" id="GO:0000398">
    <property type="term" value="P:mRNA splicing, via spliceosome"/>
    <property type="evidence" value="ECO:0007669"/>
    <property type="project" value="TreeGrafter"/>
</dbReference>
<comment type="subcellular location">
    <subcellularLocation>
        <location evidence="1">Nucleus</location>
    </subcellularLocation>
</comment>
<dbReference type="InterPro" id="IPR001748">
    <property type="entry name" value="BUD31"/>
</dbReference>
<accession>L2GS18</accession>
<evidence type="ECO:0008006" key="6">
    <source>
        <dbReference type="Google" id="ProtNLM"/>
    </source>
</evidence>
<dbReference type="EMBL" id="GL877464">
    <property type="protein sequence ID" value="ELA46103.1"/>
    <property type="molecule type" value="Genomic_DNA"/>
</dbReference>
<dbReference type="STRING" id="948595.L2GS18"/>
<dbReference type="OMA" id="FGTSCIC"/>
<organism evidence="4 5">
    <name type="scientific">Vavraia culicis (isolate floridensis)</name>
    <name type="common">Microsporidian parasite</name>
    <dbReference type="NCBI Taxonomy" id="948595"/>
    <lineage>
        <taxon>Eukaryota</taxon>
        <taxon>Fungi</taxon>
        <taxon>Fungi incertae sedis</taxon>
        <taxon>Microsporidia</taxon>
        <taxon>Pleistophoridae</taxon>
        <taxon>Vavraia</taxon>
    </lineage>
</organism>
<dbReference type="PANTHER" id="PTHR19411">
    <property type="entry name" value="PROTEIN BUD31-RELATED"/>
    <property type="match status" value="1"/>
</dbReference>
<evidence type="ECO:0000256" key="1">
    <source>
        <dbReference type="ARBA" id="ARBA00004123"/>
    </source>
</evidence>
<evidence type="ECO:0000256" key="3">
    <source>
        <dbReference type="ARBA" id="ARBA00023242"/>
    </source>
</evidence>
<comment type="similarity">
    <text evidence="2">Belongs to the BUD31 (G10) family.</text>
</comment>